<dbReference type="GO" id="GO:0046872">
    <property type="term" value="F:metal ion binding"/>
    <property type="evidence" value="ECO:0007669"/>
    <property type="project" value="UniProtKB-KW"/>
</dbReference>
<comment type="caution">
    <text evidence="5">The sequence shown here is derived from an EMBL/GenBank/DDBJ whole genome shotgun (WGS) entry which is preliminary data.</text>
</comment>
<evidence type="ECO:0000313" key="5">
    <source>
        <dbReference type="EMBL" id="KZS05462.1"/>
    </source>
</evidence>
<dbReference type="PANTHER" id="PTHR33064">
    <property type="entry name" value="POL PROTEIN"/>
    <property type="match status" value="1"/>
</dbReference>
<dbReference type="Pfam" id="PF17919">
    <property type="entry name" value="RT_RNaseH_2"/>
    <property type="match status" value="1"/>
</dbReference>
<dbReference type="Gene3D" id="3.30.70.270">
    <property type="match status" value="2"/>
</dbReference>
<keyword evidence="6" id="KW-1185">Reference proteome</keyword>
<dbReference type="Pfam" id="PF00078">
    <property type="entry name" value="RVT_1"/>
    <property type="match status" value="1"/>
</dbReference>
<organism evidence="5 6">
    <name type="scientific">Daphnia magna</name>
    <dbReference type="NCBI Taxonomy" id="35525"/>
    <lineage>
        <taxon>Eukaryota</taxon>
        <taxon>Metazoa</taxon>
        <taxon>Ecdysozoa</taxon>
        <taxon>Arthropoda</taxon>
        <taxon>Crustacea</taxon>
        <taxon>Branchiopoda</taxon>
        <taxon>Diplostraca</taxon>
        <taxon>Cladocera</taxon>
        <taxon>Anomopoda</taxon>
        <taxon>Daphniidae</taxon>
        <taxon>Daphnia</taxon>
    </lineage>
</organism>
<dbReference type="Gene3D" id="3.10.10.10">
    <property type="entry name" value="HIV Type 1 Reverse Transcriptase, subunit A, domain 1"/>
    <property type="match status" value="1"/>
</dbReference>
<dbReference type="InterPro" id="IPR051320">
    <property type="entry name" value="Viral_Replic_Matur_Polypro"/>
</dbReference>
<comment type="cofactor">
    <cofactor evidence="1">
        <name>a divalent metal cation</name>
        <dbReference type="ChEBI" id="CHEBI:60240"/>
    </cofactor>
</comment>
<dbReference type="STRING" id="35525.A0A164MXI8"/>
<feature type="region of interest" description="Disordered" evidence="3">
    <location>
        <begin position="939"/>
        <end position="981"/>
    </location>
</feature>
<name>A0A164MXI8_9CRUS</name>
<dbReference type="Pfam" id="PF13359">
    <property type="entry name" value="DDE_Tnp_4"/>
    <property type="match status" value="1"/>
</dbReference>
<evidence type="ECO:0000256" key="2">
    <source>
        <dbReference type="ARBA" id="ARBA00022723"/>
    </source>
</evidence>
<dbReference type="GO" id="GO:0071897">
    <property type="term" value="P:DNA biosynthetic process"/>
    <property type="evidence" value="ECO:0007669"/>
    <property type="project" value="UniProtKB-ARBA"/>
</dbReference>
<dbReference type="OrthoDB" id="5971912at2759"/>
<proteinExistence type="predicted"/>
<feature type="compositionally biased region" description="Polar residues" evidence="3">
    <location>
        <begin position="497"/>
        <end position="523"/>
    </location>
</feature>
<dbReference type="EMBL" id="LRGB01002925">
    <property type="protein sequence ID" value="KZS05462.1"/>
    <property type="molecule type" value="Genomic_DNA"/>
</dbReference>
<accession>A0A164MXI8</accession>
<dbReference type="InterPro" id="IPR041577">
    <property type="entry name" value="RT_RNaseH_2"/>
</dbReference>
<dbReference type="InterPro" id="IPR043128">
    <property type="entry name" value="Rev_trsase/Diguanyl_cyclase"/>
</dbReference>
<dbReference type="SUPFAM" id="SSF56672">
    <property type="entry name" value="DNA/RNA polymerases"/>
    <property type="match status" value="1"/>
</dbReference>
<sequence length="1263" mass="143032">MKKTCKNGGATPVAKLDGETKSICLARDGQGSSSVFRVPEMAVTTVKNTMLSRQTSLVIVGQLKGSFPYVSPNTAFIFTPVENLPTGVYIEELIGKYREMEPSGYWQIQVHDPDIEKTAFVVENYLYEFKRMAFGLFNAPATFQRLMNYVLRDVLGSKALVYLDDVIIFSDTFENHLRDIREIFTLLNEANLKLKLNKYRELQNANGPLRIAGYYRRFITHFGSIAKPLTRLTHKDLSRKPFAWGTEEQAAFEKFRASLVTPPVLVYPNFNDACVYGIGAVLSQMQNGQEHPIVYSSRPLTKAEMKYNASPQTFKSVSDYVGNLADHLRYNFQRVREESEKARNRQPEQYNKRTKERKYVVGDRVLLDIRVVKEGDSRKLTSKYKGPYRVVKVHTNNTVDIADNSYTEDCPSIENPLDFVNRFRKSIATQTTDIFKNEIGPDIDNPDDTFDSDALPFDTNFSTQEIDQRKLSQENVAVSSHQNTENQLPSAEICADATSQRHPTPISDDNSTPDTNESENPLTESKDGSLYYNYKRFFSMVLLAICDANYRFTLVDFGTYGRENDRSVYNFSTLKKQFVTNSLGLPLPSRLPDTNPSDYPEMPYGVVADNAFRQEVARRTIENAFGIMAAHWRVFLKPIPCHPKNVKNVVLAGVVLHSFLSVADSKYADASYGDRYQNGRLSAGQWRQDISERERLTCCFQDIAPKLGQNASHAAKDVRDYQRKYFNNEGIVPWQEKFFGKRNIRSKGSLLRFISGADGILRRVATEMSWCLFPALLDLMICVDSRCVLERPSSSSDRGGICSLPFTTELSFRSLDGLYLLIEPITKYDTIVGRVMKSMMTYECGRIKEDKVAFRTSTICDIVIDGVWEVHKSMTRDTVESKIKNWLRHCPRYAFKNNEDEKINGEDEFRQEYNKRVKMFEYQRGDNVLLDVRTVKSGTSRKLNPRYQGPKPSDKNQSEPHSGDTDNTRDGPAASSHKPNQTIASSYDLEGRPLQPMNSLGSNKWSLEGSPHVQGSWLQFSTDYLINCRLEEMVLETECSDYVISSPIGDIPASANGSFVHNLVTTVWGQFVERIPKMPSQAMKMSNGIAEEIRALQCKIRETAHKNAFATTQYNGWLAASYLNLPNCMKLQPTGKDVAVLQCTPRIVIFSTAITDCGPQPKVRNSTISVEGWELTEYRECYWHSDFHAQSYKNGTLEPIVPSVSIKGTKLINALSYEVDNTLGTILQLHPALKQNPLSPAEAMTDILATVNGHSTNDIRLAR</sequence>
<evidence type="ECO:0000256" key="3">
    <source>
        <dbReference type="SAM" id="MobiDB-lite"/>
    </source>
</evidence>
<evidence type="ECO:0000256" key="1">
    <source>
        <dbReference type="ARBA" id="ARBA00001968"/>
    </source>
</evidence>
<gene>
    <name evidence="5" type="ORF">APZ42_031347</name>
</gene>
<feature type="domain" description="Reverse transcriptase" evidence="4">
    <location>
        <begin position="1"/>
        <end position="216"/>
    </location>
</feature>
<dbReference type="InterPro" id="IPR000477">
    <property type="entry name" value="RT_dom"/>
</dbReference>
<dbReference type="CDD" id="cd01647">
    <property type="entry name" value="RT_LTR"/>
    <property type="match status" value="1"/>
</dbReference>
<evidence type="ECO:0000259" key="4">
    <source>
        <dbReference type="PROSITE" id="PS50878"/>
    </source>
</evidence>
<reference evidence="5 6" key="1">
    <citation type="submission" date="2016-03" db="EMBL/GenBank/DDBJ databases">
        <title>EvidentialGene: Evidence-directed Construction of Genes on Genomes.</title>
        <authorList>
            <person name="Gilbert D.G."/>
            <person name="Choi J.-H."/>
            <person name="Mockaitis K."/>
            <person name="Colbourne J."/>
            <person name="Pfrender M."/>
        </authorList>
    </citation>
    <scope>NUCLEOTIDE SEQUENCE [LARGE SCALE GENOMIC DNA]</scope>
    <source>
        <strain evidence="5 6">Xinb3</strain>
        <tissue evidence="5">Complete organism</tissue>
    </source>
</reference>
<evidence type="ECO:0000313" key="6">
    <source>
        <dbReference type="Proteomes" id="UP000076858"/>
    </source>
</evidence>
<feature type="compositionally biased region" description="Basic and acidic residues" evidence="3">
    <location>
        <begin position="952"/>
        <end position="969"/>
    </location>
</feature>
<protein>
    <recommendedName>
        <fullName evidence="4">Reverse transcriptase domain-containing protein</fullName>
    </recommendedName>
</protein>
<dbReference type="PANTHER" id="PTHR33064:SF37">
    <property type="entry name" value="RIBONUCLEASE H"/>
    <property type="match status" value="1"/>
</dbReference>
<dbReference type="AlphaFoldDB" id="A0A164MXI8"/>
<feature type="region of interest" description="Disordered" evidence="3">
    <location>
        <begin position="497"/>
        <end position="525"/>
    </location>
</feature>
<dbReference type="Proteomes" id="UP000076858">
    <property type="component" value="Unassembled WGS sequence"/>
</dbReference>
<keyword evidence="2" id="KW-0479">Metal-binding</keyword>
<dbReference type="InterPro" id="IPR027806">
    <property type="entry name" value="HARBI1_dom"/>
</dbReference>
<dbReference type="InterPro" id="IPR043502">
    <property type="entry name" value="DNA/RNA_pol_sf"/>
</dbReference>
<dbReference type="PROSITE" id="PS50878">
    <property type="entry name" value="RT_POL"/>
    <property type="match status" value="1"/>
</dbReference>